<dbReference type="EMBL" id="CP011509">
    <property type="protein sequence ID" value="AKJ07013.1"/>
    <property type="molecule type" value="Genomic_DNA"/>
</dbReference>
<keyword evidence="6" id="KW-1185">Reference proteome</keyword>
<reference evidence="3 5" key="1">
    <citation type="submission" date="2015-05" db="EMBL/GenBank/DDBJ databases">
        <title>Genome assembly of Archangium gephyra DSM 2261.</title>
        <authorList>
            <person name="Sharma G."/>
            <person name="Subramanian S."/>
        </authorList>
    </citation>
    <scope>NUCLEOTIDE SEQUENCE [LARGE SCALE GENOMIC DNA]</scope>
    <source>
        <strain evidence="3 5">DSM 2261</strain>
    </source>
</reference>
<evidence type="ECO:0000259" key="2">
    <source>
        <dbReference type="Pfam" id="PF08308"/>
    </source>
</evidence>
<feature type="chain" id="PRO_5042150648" evidence="1">
    <location>
        <begin position="22"/>
        <end position="99"/>
    </location>
</feature>
<proteinExistence type="predicted"/>
<evidence type="ECO:0000313" key="6">
    <source>
        <dbReference type="Proteomes" id="UP000256345"/>
    </source>
</evidence>
<feature type="domain" description="PEGA" evidence="2">
    <location>
        <begin position="40"/>
        <end position="91"/>
    </location>
</feature>
<dbReference type="Pfam" id="PF08308">
    <property type="entry name" value="PEGA"/>
    <property type="match status" value="1"/>
</dbReference>
<keyword evidence="1" id="KW-0732">Signal</keyword>
<sequence>MSTRPLGWVLLLLVALPAAQAGEPGTAGPGQLRIVTNYWADVYVDGKRKGRAPTPPISLPAGKHVVELRGNPRVKDYRIEVVIKAGERLEVVAESTPVN</sequence>
<dbReference type="Proteomes" id="UP000256345">
    <property type="component" value="Unassembled WGS sequence"/>
</dbReference>
<dbReference type="EMBL" id="QUMU01000005">
    <property type="protein sequence ID" value="REG31701.1"/>
    <property type="molecule type" value="Genomic_DNA"/>
</dbReference>
<evidence type="ECO:0000256" key="1">
    <source>
        <dbReference type="SAM" id="SignalP"/>
    </source>
</evidence>
<dbReference type="InterPro" id="IPR013229">
    <property type="entry name" value="PEGA"/>
</dbReference>
<evidence type="ECO:0000313" key="4">
    <source>
        <dbReference type="EMBL" id="REG31701.1"/>
    </source>
</evidence>
<name>A0AAC8QGE5_9BACT</name>
<gene>
    <name evidence="3" type="ORF">AA314_08639</name>
    <name evidence="4" type="ORF">ATI61_10525</name>
</gene>
<dbReference type="Proteomes" id="UP000035579">
    <property type="component" value="Chromosome"/>
</dbReference>
<accession>A0AAC8QGE5</accession>
<dbReference type="KEGG" id="age:AA314_08639"/>
<organism evidence="3 5">
    <name type="scientific">Archangium gephyra</name>
    <dbReference type="NCBI Taxonomy" id="48"/>
    <lineage>
        <taxon>Bacteria</taxon>
        <taxon>Pseudomonadati</taxon>
        <taxon>Myxococcota</taxon>
        <taxon>Myxococcia</taxon>
        <taxon>Myxococcales</taxon>
        <taxon>Cystobacterineae</taxon>
        <taxon>Archangiaceae</taxon>
        <taxon>Archangium</taxon>
    </lineage>
</organism>
<evidence type="ECO:0000313" key="3">
    <source>
        <dbReference type="EMBL" id="AKJ07013.1"/>
    </source>
</evidence>
<dbReference type="AlphaFoldDB" id="A0AAC8QGE5"/>
<reference evidence="4 6" key="2">
    <citation type="submission" date="2018-08" db="EMBL/GenBank/DDBJ databases">
        <title>Genomic Encyclopedia of Archaeal and Bacterial Type Strains, Phase II (KMG-II): from individual species to whole genera.</title>
        <authorList>
            <person name="Goeker M."/>
        </authorList>
    </citation>
    <scope>NUCLEOTIDE SEQUENCE [LARGE SCALE GENOMIC DNA]</scope>
    <source>
        <strain evidence="4 6">DSM 2261</strain>
    </source>
</reference>
<feature type="signal peptide" evidence="1">
    <location>
        <begin position="1"/>
        <end position="21"/>
    </location>
</feature>
<protein>
    <submittedName>
        <fullName evidence="4">PEGA domain-containing protein</fullName>
    </submittedName>
</protein>
<evidence type="ECO:0000313" key="5">
    <source>
        <dbReference type="Proteomes" id="UP000035579"/>
    </source>
</evidence>
<dbReference type="RefSeq" id="WP_047860148.1">
    <property type="nucleotide sequence ID" value="NZ_CP011509.1"/>
</dbReference>